<feature type="region of interest" description="Disordered" evidence="11">
    <location>
        <begin position="1"/>
        <end position="40"/>
    </location>
</feature>
<dbReference type="SMART" id="SM00513">
    <property type="entry name" value="SAP"/>
    <property type="match status" value="1"/>
</dbReference>
<feature type="compositionally biased region" description="Pro residues" evidence="11">
    <location>
        <begin position="157"/>
        <end position="182"/>
    </location>
</feature>
<evidence type="ECO:0000256" key="11">
    <source>
        <dbReference type="SAM" id="MobiDB-lite"/>
    </source>
</evidence>
<evidence type="ECO:0000259" key="12">
    <source>
        <dbReference type="PROSITE" id="PS50800"/>
    </source>
</evidence>
<sequence length="826" mass="90179">MDNHGGGGMNGGSNHNHGNGGHRNPWAAPYASVHDTTGNSQYAQPRHLYAAQHTHYSQHHNGSLHAMTQPHDITAAYNASDLEGLALVPLSGNAANANRQTTTTTTTPAYPPQHQQTNHNQYYAHGADDQSRYPNLTRAWSGRAEPYHQHQHSHQPTYPPQYPPPPTRPPTWYDPPQPPPQLPQQSTDHNQTLNRPVTQPAPQSVAQSSQRQQSIGDSWQRMSMHAQPLSPQRARPPQASASTATAFAPGSDAAYIQQCIHSLRVVDLSSICEKLGRPKSGNKAELQNRIVAYLRSPSLTKERLAEVRRIVSQIGRNPPYNSHSEQIQSNGHTVTDVNVCPVCRLEPNKLRGESMLTCRVCGTRECTKCAGDPTPDSKRALADPAKFACGPCRVSEDPWLPLITPAASCREASLLGVKTLALPPFTSGELAPSGARYCKARVEFKISEALWSRLISPDAARTPSAPKRVLCVRISSALRNDKVPRCYWPRHVIIKVNGQQWTSARLMPRNANAPLGAKSNDEPIVLVGNTGPGIVSDSAETFSSSSETNVVPAKHVLKQGINIVEMFGAFDRGNVPEHAYGAAPGGNAFQLVVQLVNAATFDDIIKGCRADETKDEAVARAKRSFVGGDEDDDDDLMVLSSKLPLKCPLTGKYAGVPARTVKCRHLAVFDRDTFLLMERRARKWKCPICTNAVKLCEVFVDGYASHVLEELKRLGEEDAEVEVDPNGFWRYGGEKNKWRPIVYSGTAVDDRDQRNDKADAEQNNVESTVAQPSAPPQPSAQPTEPKMEHTANHASIPEALSPSYSPSYSDGGPPPGVEVIDLIDSD</sequence>
<dbReference type="GO" id="GO:0061665">
    <property type="term" value="F:SUMO ligase activity"/>
    <property type="evidence" value="ECO:0007669"/>
    <property type="project" value="TreeGrafter"/>
</dbReference>
<evidence type="ECO:0000313" key="14">
    <source>
        <dbReference type="EMBL" id="GHP06349.1"/>
    </source>
</evidence>
<comment type="similarity">
    <text evidence="3">Belongs to the PIAS family.</text>
</comment>
<dbReference type="Gene3D" id="3.30.40.10">
    <property type="entry name" value="Zinc/RING finger domain, C3HC4 (zinc finger)"/>
    <property type="match status" value="1"/>
</dbReference>
<evidence type="ECO:0000256" key="5">
    <source>
        <dbReference type="ARBA" id="ARBA00022723"/>
    </source>
</evidence>
<evidence type="ECO:0000313" key="15">
    <source>
        <dbReference type="Proteomes" id="UP000660262"/>
    </source>
</evidence>
<dbReference type="GO" id="GO:0016925">
    <property type="term" value="P:protein sumoylation"/>
    <property type="evidence" value="ECO:0007669"/>
    <property type="project" value="UniProtKB-UniPathway"/>
</dbReference>
<dbReference type="OrthoDB" id="28127at2759"/>
<feature type="domain" description="SAP" evidence="12">
    <location>
        <begin position="260"/>
        <end position="294"/>
    </location>
</feature>
<evidence type="ECO:0000256" key="9">
    <source>
        <dbReference type="ARBA" id="ARBA00023242"/>
    </source>
</evidence>
<dbReference type="PANTHER" id="PTHR10782">
    <property type="entry name" value="ZINC FINGER MIZ DOMAIN-CONTAINING PROTEIN"/>
    <property type="match status" value="1"/>
</dbReference>
<dbReference type="PROSITE" id="PS50800">
    <property type="entry name" value="SAP"/>
    <property type="match status" value="1"/>
</dbReference>
<feature type="region of interest" description="Disordered" evidence="11">
    <location>
        <begin position="144"/>
        <end position="245"/>
    </location>
</feature>
<keyword evidence="9" id="KW-0539">Nucleus</keyword>
<feature type="compositionally biased region" description="Gly residues" evidence="11">
    <location>
        <begin position="1"/>
        <end position="11"/>
    </location>
</feature>
<keyword evidence="7" id="KW-0833">Ubl conjugation pathway</keyword>
<dbReference type="GO" id="GO:0005634">
    <property type="term" value="C:nucleus"/>
    <property type="evidence" value="ECO:0007669"/>
    <property type="project" value="UniProtKB-SubCell"/>
</dbReference>
<dbReference type="InterPro" id="IPR013083">
    <property type="entry name" value="Znf_RING/FYVE/PHD"/>
</dbReference>
<dbReference type="Proteomes" id="UP000660262">
    <property type="component" value="Unassembled WGS sequence"/>
</dbReference>
<feature type="domain" description="SP-RING-type" evidence="13">
    <location>
        <begin position="632"/>
        <end position="713"/>
    </location>
</feature>
<feature type="compositionally biased region" description="Low complexity" evidence="11">
    <location>
        <begin position="200"/>
        <end position="214"/>
    </location>
</feature>
<evidence type="ECO:0000256" key="4">
    <source>
        <dbReference type="ARBA" id="ARBA00022679"/>
    </source>
</evidence>
<name>A0A830HMD2_9CHLO</name>
<accession>A0A830HMD2</accession>
<evidence type="ECO:0000256" key="2">
    <source>
        <dbReference type="ARBA" id="ARBA00004718"/>
    </source>
</evidence>
<feature type="region of interest" description="Disordered" evidence="11">
    <location>
        <begin position="747"/>
        <end position="826"/>
    </location>
</feature>
<keyword evidence="4" id="KW-0808">Transferase</keyword>
<dbReference type="GO" id="GO:0008270">
    <property type="term" value="F:zinc ion binding"/>
    <property type="evidence" value="ECO:0007669"/>
    <property type="project" value="UniProtKB-KW"/>
</dbReference>
<dbReference type="InterPro" id="IPR003034">
    <property type="entry name" value="SAP_dom"/>
</dbReference>
<feature type="compositionally biased region" description="Low complexity" evidence="11">
    <location>
        <begin position="801"/>
        <end position="811"/>
    </location>
</feature>
<gene>
    <name evidence="14" type="ORF">PPROV_000509600</name>
</gene>
<evidence type="ECO:0000256" key="10">
    <source>
        <dbReference type="PROSITE-ProRule" id="PRU00452"/>
    </source>
</evidence>
<evidence type="ECO:0000256" key="8">
    <source>
        <dbReference type="ARBA" id="ARBA00022833"/>
    </source>
</evidence>
<dbReference type="GO" id="GO:0000785">
    <property type="term" value="C:chromatin"/>
    <property type="evidence" value="ECO:0007669"/>
    <property type="project" value="TreeGrafter"/>
</dbReference>
<comment type="subcellular location">
    <subcellularLocation>
        <location evidence="1">Nucleus</location>
    </subcellularLocation>
</comment>
<evidence type="ECO:0008006" key="16">
    <source>
        <dbReference type="Google" id="ProtNLM"/>
    </source>
</evidence>
<dbReference type="InterPro" id="IPR011011">
    <property type="entry name" value="Znf_FYVE_PHD"/>
</dbReference>
<dbReference type="InterPro" id="IPR004181">
    <property type="entry name" value="Znf_MIZ"/>
</dbReference>
<feature type="compositionally biased region" description="Basic and acidic residues" evidence="11">
    <location>
        <begin position="748"/>
        <end position="760"/>
    </location>
</feature>
<keyword evidence="8" id="KW-0862">Zinc</keyword>
<dbReference type="UniPathway" id="UPA00886"/>
<evidence type="ECO:0000256" key="3">
    <source>
        <dbReference type="ARBA" id="ARBA00005383"/>
    </source>
</evidence>
<dbReference type="EMBL" id="BNJQ01000012">
    <property type="protein sequence ID" value="GHP06349.1"/>
    <property type="molecule type" value="Genomic_DNA"/>
</dbReference>
<organism evidence="14 15">
    <name type="scientific">Pycnococcus provasolii</name>
    <dbReference type="NCBI Taxonomy" id="41880"/>
    <lineage>
        <taxon>Eukaryota</taxon>
        <taxon>Viridiplantae</taxon>
        <taxon>Chlorophyta</taxon>
        <taxon>Pseudoscourfieldiophyceae</taxon>
        <taxon>Pseudoscourfieldiales</taxon>
        <taxon>Pycnococcaceae</taxon>
        <taxon>Pycnococcus</taxon>
    </lineage>
</organism>
<evidence type="ECO:0000256" key="1">
    <source>
        <dbReference type="ARBA" id="ARBA00004123"/>
    </source>
</evidence>
<dbReference type="PANTHER" id="PTHR10782:SF4">
    <property type="entry name" value="TONALLI, ISOFORM E"/>
    <property type="match status" value="1"/>
</dbReference>
<dbReference type="Pfam" id="PF02891">
    <property type="entry name" value="zf-MIZ"/>
    <property type="match status" value="1"/>
</dbReference>
<evidence type="ECO:0000256" key="6">
    <source>
        <dbReference type="ARBA" id="ARBA00022771"/>
    </source>
</evidence>
<keyword evidence="15" id="KW-1185">Reference proteome</keyword>
<comment type="pathway">
    <text evidence="2">Protein modification; protein sumoylation.</text>
</comment>
<keyword evidence="5" id="KW-0479">Metal-binding</keyword>
<dbReference type="Pfam" id="PF02037">
    <property type="entry name" value="SAP"/>
    <property type="match status" value="1"/>
</dbReference>
<dbReference type="Gene3D" id="1.10.720.30">
    <property type="entry name" value="SAP domain"/>
    <property type="match status" value="1"/>
</dbReference>
<evidence type="ECO:0000256" key="7">
    <source>
        <dbReference type="ARBA" id="ARBA00022786"/>
    </source>
</evidence>
<feature type="compositionally biased region" description="Polar residues" evidence="11">
    <location>
        <begin position="188"/>
        <end position="197"/>
    </location>
</feature>
<comment type="caution">
    <text evidence="14">The sequence shown here is derived from an EMBL/GenBank/DDBJ whole genome shotgun (WGS) entry which is preliminary data.</text>
</comment>
<dbReference type="PROSITE" id="PS51044">
    <property type="entry name" value="ZF_SP_RING"/>
    <property type="match status" value="1"/>
</dbReference>
<keyword evidence="6 10" id="KW-0863">Zinc-finger</keyword>
<protein>
    <recommendedName>
        <fullName evidence="16">SP-RING-type domain-containing protein</fullName>
    </recommendedName>
</protein>
<dbReference type="SUPFAM" id="SSF68906">
    <property type="entry name" value="SAP domain"/>
    <property type="match status" value="1"/>
</dbReference>
<evidence type="ECO:0000259" key="13">
    <source>
        <dbReference type="PROSITE" id="PS51044"/>
    </source>
</evidence>
<dbReference type="AlphaFoldDB" id="A0A830HMD2"/>
<reference evidence="14" key="1">
    <citation type="submission" date="2020-10" db="EMBL/GenBank/DDBJ databases">
        <title>Unveiling of a novel bifunctional photoreceptor, Dualchrome1, isolated from a cosmopolitan green alga.</title>
        <authorList>
            <person name="Suzuki S."/>
            <person name="Kawachi M."/>
        </authorList>
    </citation>
    <scope>NUCLEOTIDE SEQUENCE</scope>
    <source>
        <strain evidence="14">NIES 2893</strain>
    </source>
</reference>
<feature type="region of interest" description="Disordered" evidence="11">
    <location>
        <begin position="96"/>
        <end position="117"/>
    </location>
</feature>
<dbReference type="SUPFAM" id="SSF57903">
    <property type="entry name" value="FYVE/PHD zinc finger"/>
    <property type="match status" value="1"/>
</dbReference>
<proteinExistence type="inferred from homology"/>
<dbReference type="InterPro" id="IPR036361">
    <property type="entry name" value="SAP_dom_sf"/>
</dbReference>